<evidence type="ECO:0000256" key="5">
    <source>
        <dbReference type="ARBA" id="ARBA00005359"/>
    </source>
</evidence>
<dbReference type="Gene3D" id="3.20.20.70">
    <property type="entry name" value="Aldolase class I"/>
    <property type="match status" value="1"/>
</dbReference>
<comment type="subcellular location">
    <subcellularLocation>
        <location evidence="3">Membrane</location>
    </subcellularLocation>
</comment>
<keyword evidence="11 16" id="KW-0560">Oxidoreductase</keyword>
<comment type="caution">
    <text evidence="16">The sequence shown here is derived from an EMBL/GenBank/DDBJ whole genome shotgun (WGS) entry which is preliminary data.</text>
</comment>
<dbReference type="InterPro" id="IPR013785">
    <property type="entry name" value="Aldolase_TIM"/>
</dbReference>
<gene>
    <name evidence="16" type="ORF">ACFPB0_07255</name>
</gene>
<dbReference type="NCBIfam" id="TIGR01036">
    <property type="entry name" value="pyrD_sub2"/>
    <property type="match status" value="1"/>
</dbReference>
<evidence type="ECO:0000256" key="12">
    <source>
        <dbReference type="ARBA" id="ARBA00023136"/>
    </source>
</evidence>
<keyword evidence="8" id="KW-0285">Flavoprotein</keyword>
<evidence type="ECO:0000313" key="16">
    <source>
        <dbReference type="EMBL" id="MFC4725082.1"/>
    </source>
</evidence>
<accession>A0ABV9N9W4</accession>
<keyword evidence="10" id="KW-0665">Pyrimidine biosynthesis</keyword>
<evidence type="ECO:0000256" key="7">
    <source>
        <dbReference type="ARBA" id="ARBA00018366"/>
    </source>
</evidence>
<protein>
    <recommendedName>
        <fullName evidence="7 14">Dihydroorotate dehydrogenase (quinone)</fullName>
        <ecNumber evidence="6 14">1.3.5.2</ecNumber>
    </recommendedName>
</protein>
<evidence type="ECO:0000256" key="6">
    <source>
        <dbReference type="ARBA" id="ARBA00012791"/>
    </source>
</evidence>
<dbReference type="InterPro" id="IPR005720">
    <property type="entry name" value="Dihydroorotate_DH_cat"/>
</dbReference>
<dbReference type="InterPro" id="IPR012135">
    <property type="entry name" value="Dihydroorotate_DH_1_2"/>
</dbReference>
<name>A0ABV9N9W4_9PROT</name>
<comment type="pathway">
    <text evidence="4">Pyrimidine metabolism; UMP biosynthesis via de novo pathway; orotate from (S)-dihydroorotate (quinone route): step 1/1.</text>
</comment>
<dbReference type="InterPro" id="IPR050074">
    <property type="entry name" value="DHO_dehydrogenase"/>
</dbReference>
<organism evidence="16 17">
    <name type="scientific">Glycocaulis abyssi</name>
    <dbReference type="NCBI Taxonomy" id="1433403"/>
    <lineage>
        <taxon>Bacteria</taxon>
        <taxon>Pseudomonadati</taxon>
        <taxon>Pseudomonadota</taxon>
        <taxon>Alphaproteobacteria</taxon>
        <taxon>Maricaulales</taxon>
        <taxon>Maricaulaceae</taxon>
        <taxon>Glycocaulis</taxon>
    </lineage>
</organism>
<comment type="similarity">
    <text evidence="5">Belongs to the dihydroorotate dehydrogenase family. Type 2 subfamily.</text>
</comment>
<evidence type="ECO:0000256" key="2">
    <source>
        <dbReference type="ARBA" id="ARBA00003125"/>
    </source>
</evidence>
<sequence>MALADLAAKSLTLLPPETAHRMSLKALAAGLGPKLPANADPVLQTSIAGIELAHPVGLAAGYDKNGEAPDALLAAGFAFVELGAVTPRPQVGNPQPRLFRLREDRAVINRMGFNNEGLDALKTRLEARAGKPGVVGINLGANKDSEDRAGDYVTLVKALKGLASFFTINISSPNTPGLRDMQGEEALGALLARVNDARWAEPVFLKVAPDLDAAGIESIVRVAMANRISGLIVSNTTLARPDSLKSQHKGEAGGLSGEPLTHASTEVLRQVRKAAGPDLPLIGVGGINSVESAYAKIRAGASAIQLYTALVYEGPGLVKRLRDGLAARIRADGYNSLAEAVGVDA</sequence>
<dbReference type="PROSITE" id="PS00912">
    <property type="entry name" value="DHODEHASE_2"/>
    <property type="match status" value="1"/>
</dbReference>
<dbReference type="CDD" id="cd04738">
    <property type="entry name" value="DHOD_2_like"/>
    <property type="match status" value="1"/>
</dbReference>
<evidence type="ECO:0000256" key="10">
    <source>
        <dbReference type="ARBA" id="ARBA00022975"/>
    </source>
</evidence>
<dbReference type="InterPro" id="IPR005719">
    <property type="entry name" value="Dihydroorotate_DH_2"/>
</dbReference>
<dbReference type="PANTHER" id="PTHR48109">
    <property type="entry name" value="DIHYDROOROTATE DEHYDROGENASE (QUINONE), MITOCHONDRIAL-RELATED"/>
    <property type="match status" value="1"/>
</dbReference>
<evidence type="ECO:0000259" key="15">
    <source>
        <dbReference type="Pfam" id="PF01180"/>
    </source>
</evidence>
<comment type="catalytic activity">
    <reaction evidence="13">
        <text>(S)-dihydroorotate + a quinone = orotate + a quinol</text>
        <dbReference type="Rhea" id="RHEA:30187"/>
        <dbReference type="ChEBI" id="CHEBI:24646"/>
        <dbReference type="ChEBI" id="CHEBI:30839"/>
        <dbReference type="ChEBI" id="CHEBI:30864"/>
        <dbReference type="ChEBI" id="CHEBI:132124"/>
        <dbReference type="EC" id="1.3.5.2"/>
    </reaction>
</comment>
<keyword evidence="9" id="KW-0288">FMN</keyword>
<dbReference type="InterPro" id="IPR001295">
    <property type="entry name" value="Dihydroorotate_DH_CS"/>
</dbReference>
<comment type="cofactor">
    <cofactor evidence="1">
        <name>FMN</name>
        <dbReference type="ChEBI" id="CHEBI:58210"/>
    </cofactor>
</comment>
<dbReference type="Pfam" id="PF01180">
    <property type="entry name" value="DHO_dh"/>
    <property type="match status" value="1"/>
</dbReference>
<dbReference type="SUPFAM" id="SSF51395">
    <property type="entry name" value="FMN-linked oxidoreductases"/>
    <property type="match status" value="1"/>
</dbReference>
<evidence type="ECO:0000256" key="1">
    <source>
        <dbReference type="ARBA" id="ARBA00001917"/>
    </source>
</evidence>
<evidence type="ECO:0000256" key="14">
    <source>
        <dbReference type="NCBIfam" id="TIGR01036"/>
    </source>
</evidence>
<dbReference type="EMBL" id="JBHSGQ010000003">
    <property type="protein sequence ID" value="MFC4725082.1"/>
    <property type="molecule type" value="Genomic_DNA"/>
</dbReference>
<keyword evidence="12" id="KW-0472">Membrane</keyword>
<evidence type="ECO:0000256" key="8">
    <source>
        <dbReference type="ARBA" id="ARBA00022630"/>
    </source>
</evidence>
<dbReference type="NCBIfam" id="NF003645">
    <property type="entry name" value="PRK05286.1-2"/>
    <property type="match status" value="1"/>
</dbReference>
<evidence type="ECO:0000256" key="11">
    <source>
        <dbReference type="ARBA" id="ARBA00023002"/>
    </source>
</evidence>
<evidence type="ECO:0000256" key="9">
    <source>
        <dbReference type="ARBA" id="ARBA00022643"/>
    </source>
</evidence>
<dbReference type="NCBIfam" id="NF003652">
    <property type="entry name" value="PRK05286.2-5"/>
    <property type="match status" value="1"/>
</dbReference>
<dbReference type="Proteomes" id="UP001596024">
    <property type="component" value="Unassembled WGS sequence"/>
</dbReference>
<dbReference type="PIRSF" id="PIRSF000164">
    <property type="entry name" value="DHO_oxidase"/>
    <property type="match status" value="1"/>
</dbReference>
<dbReference type="RefSeq" id="WP_371392336.1">
    <property type="nucleotide sequence ID" value="NZ_CP163421.1"/>
</dbReference>
<reference evidence="17" key="1">
    <citation type="journal article" date="2019" name="Int. J. Syst. Evol. Microbiol.">
        <title>The Global Catalogue of Microorganisms (GCM) 10K type strain sequencing project: providing services to taxonomists for standard genome sequencing and annotation.</title>
        <authorList>
            <consortium name="The Broad Institute Genomics Platform"/>
            <consortium name="The Broad Institute Genome Sequencing Center for Infectious Disease"/>
            <person name="Wu L."/>
            <person name="Ma J."/>
        </authorList>
    </citation>
    <scope>NUCLEOTIDE SEQUENCE [LARGE SCALE GENOMIC DNA]</scope>
    <source>
        <strain evidence="17">CCUG 62981</strain>
    </source>
</reference>
<dbReference type="PROSITE" id="PS00911">
    <property type="entry name" value="DHODEHASE_1"/>
    <property type="match status" value="1"/>
</dbReference>
<evidence type="ECO:0000313" key="17">
    <source>
        <dbReference type="Proteomes" id="UP001596024"/>
    </source>
</evidence>
<dbReference type="GO" id="GO:0106430">
    <property type="term" value="F:dihydroorotate dehydrogenase (quinone) activity"/>
    <property type="evidence" value="ECO:0007669"/>
    <property type="project" value="UniProtKB-EC"/>
</dbReference>
<feature type="domain" description="Dihydroorotate dehydrogenase catalytic" evidence="15">
    <location>
        <begin position="43"/>
        <end position="328"/>
    </location>
</feature>
<evidence type="ECO:0000256" key="4">
    <source>
        <dbReference type="ARBA" id="ARBA00005161"/>
    </source>
</evidence>
<comment type="function">
    <text evidence="2">Catalyzes the conversion of dihydroorotate to orotate with quinone as electron acceptor.</text>
</comment>
<dbReference type="PANTHER" id="PTHR48109:SF4">
    <property type="entry name" value="DIHYDROOROTATE DEHYDROGENASE (QUINONE), MITOCHONDRIAL"/>
    <property type="match status" value="1"/>
</dbReference>
<evidence type="ECO:0000256" key="3">
    <source>
        <dbReference type="ARBA" id="ARBA00004370"/>
    </source>
</evidence>
<keyword evidence="17" id="KW-1185">Reference proteome</keyword>
<evidence type="ECO:0000256" key="13">
    <source>
        <dbReference type="ARBA" id="ARBA00048639"/>
    </source>
</evidence>
<dbReference type="EC" id="1.3.5.2" evidence="6 14"/>
<proteinExistence type="inferred from homology"/>